<sequence length="201" mass="22559">MIGGRNGAGGVRSAFHGFNRLLHNTHTRALLHRAGVASPTTPPSFRVAKRPFHRSTRTRAMRATTMDRLSLLDAFFCPFRPHQSLSSSARDWRSATGERHCYAYAAFLRATTPPRFTNRRDRTAASTGITSLLIELIPSMKTCLEKGSRFENPNLSHHDSRYSLGTTAALVSASHRYNAYRNVSDAKNPTQCRPWMSARRQ</sequence>
<dbReference type="EMBL" id="JAHLJV010000009">
    <property type="protein sequence ID" value="KAK1597060.1"/>
    <property type="molecule type" value="Genomic_DNA"/>
</dbReference>
<accession>A0AAD8Q731</accession>
<protein>
    <submittedName>
        <fullName evidence="1">Uncharacterized protein</fullName>
    </submittedName>
</protein>
<evidence type="ECO:0000313" key="1">
    <source>
        <dbReference type="EMBL" id="KAK1597060.1"/>
    </source>
</evidence>
<keyword evidence="2" id="KW-1185">Reference proteome</keyword>
<evidence type="ECO:0000313" key="2">
    <source>
        <dbReference type="Proteomes" id="UP001230504"/>
    </source>
</evidence>
<organism evidence="1 2">
    <name type="scientific">Colletotrichum navitas</name>
    <dbReference type="NCBI Taxonomy" id="681940"/>
    <lineage>
        <taxon>Eukaryota</taxon>
        <taxon>Fungi</taxon>
        <taxon>Dikarya</taxon>
        <taxon>Ascomycota</taxon>
        <taxon>Pezizomycotina</taxon>
        <taxon>Sordariomycetes</taxon>
        <taxon>Hypocreomycetidae</taxon>
        <taxon>Glomerellales</taxon>
        <taxon>Glomerellaceae</taxon>
        <taxon>Colletotrichum</taxon>
        <taxon>Colletotrichum graminicola species complex</taxon>
    </lineage>
</organism>
<dbReference type="Proteomes" id="UP001230504">
    <property type="component" value="Unassembled WGS sequence"/>
</dbReference>
<dbReference type="AlphaFoldDB" id="A0AAD8Q731"/>
<name>A0AAD8Q731_9PEZI</name>
<reference evidence="1" key="1">
    <citation type="submission" date="2021-06" db="EMBL/GenBank/DDBJ databases">
        <title>Comparative genomics, transcriptomics and evolutionary studies reveal genomic signatures of adaptation to plant cell wall in hemibiotrophic fungi.</title>
        <authorList>
            <consortium name="DOE Joint Genome Institute"/>
            <person name="Baroncelli R."/>
            <person name="Diaz J.F."/>
            <person name="Benocci T."/>
            <person name="Peng M."/>
            <person name="Battaglia E."/>
            <person name="Haridas S."/>
            <person name="Andreopoulos W."/>
            <person name="Labutti K."/>
            <person name="Pangilinan J."/>
            <person name="Floch G.L."/>
            <person name="Makela M.R."/>
            <person name="Henrissat B."/>
            <person name="Grigoriev I.V."/>
            <person name="Crouch J.A."/>
            <person name="De Vries R.P."/>
            <person name="Sukno S.A."/>
            <person name="Thon M.R."/>
        </authorList>
    </citation>
    <scope>NUCLEOTIDE SEQUENCE</scope>
    <source>
        <strain evidence="1">CBS 125086</strain>
    </source>
</reference>
<dbReference type="GeneID" id="85437281"/>
<gene>
    <name evidence="1" type="ORF">LY79DRAFT_403554</name>
</gene>
<proteinExistence type="predicted"/>
<comment type="caution">
    <text evidence="1">The sequence shown here is derived from an EMBL/GenBank/DDBJ whole genome shotgun (WGS) entry which is preliminary data.</text>
</comment>
<dbReference type="RefSeq" id="XP_060417874.1">
    <property type="nucleotide sequence ID" value="XM_060553041.1"/>
</dbReference>